<evidence type="ECO:0000256" key="8">
    <source>
        <dbReference type="ARBA" id="ARBA00022840"/>
    </source>
</evidence>
<keyword evidence="7" id="KW-0547">Nucleotide-binding</keyword>
<dbReference type="GO" id="GO:0016787">
    <property type="term" value="F:hydrolase activity"/>
    <property type="evidence" value="ECO:0007669"/>
    <property type="project" value="UniProtKB-KW"/>
</dbReference>
<dbReference type="NCBIfam" id="TIGR00150">
    <property type="entry name" value="T6A_YjeE"/>
    <property type="match status" value="1"/>
</dbReference>
<dbReference type="RefSeq" id="WP_042056154.1">
    <property type="nucleotide sequence ID" value="NZ_BAND01000011.1"/>
</dbReference>
<gene>
    <name evidence="11" type="ORF">Amme_011_111</name>
</gene>
<dbReference type="GO" id="GO:0002949">
    <property type="term" value="P:tRNA threonylcarbamoyladenosine modification"/>
    <property type="evidence" value="ECO:0007669"/>
    <property type="project" value="InterPro"/>
</dbReference>
<dbReference type="InterPro" id="IPR027417">
    <property type="entry name" value="P-loop_NTPase"/>
</dbReference>
<reference evidence="11 12" key="2">
    <citation type="journal article" date="2014" name="FEMS Microbiol. Lett.">
        <title>Draft genomic DNA sequence of the facultatively methylotrophic bacterium Acidomonas methanolica type strain MB58.</title>
        <authorList>
            <person name="Higashiura N."/>
            <person name="Hadano H."/>
            <person name="Hirakawa H."/>
            <person name="Matsutani M."/>
            <person name="Takabe S."/>
            <person name="Matsushita K."/>
            <person name="Azuma Y."/>
        </authorList>
    </citation>
    <scope>NUCLEOTIDE SEQUENCE [LARGE SCALE GENOMIC DNA]</scope>
    <source>
        <strain evidence="11 12">MB58</strain>
    </source>
</reference>
<evidence type="ECO:0000256" key="4">
    <source>
        <dbReference type="ARBA" id="ARBA00022490"/>
    </source>
</evidence>
<organism evidence="11 12">
    <name type="scientific">Acidomonas methanolica NBRC 104435</name>
    <dbReference type="NCBI Taxonomy" id="1231351"/>
    <lineage>
        <taxon>Bacteria</taxon>
        <taxon>Pseudomonadati</taxon>
        <taxon>Pseudomonadota</taxon>
        <taxon>Alphaproteobacteria</taxon>
        <taxon>Acetobacterales</taxon>
        <taxon>Acetobacteraceae</taxon>
        <taxon>Acidomonas</taxon>
    </lineage>
</organism>
<dbReference type="PANTHER" id="PTHR33540">
    <property type="entry name" value="TRNA THREONYLCARBAMOYLADENOSINE BIOSYNTHESIS PROTEIN TSAE"/>
    <property type="match status" value="1"/>
</dbReference>
<reference evidence="12" key="1">
    <citation type="journal article" date="2014" name="FEMS Microbiol. Lett.">
        <title>Draft Genomic DNA Sequence of the Facultatively Methylotrophic Bacterium Acidomonas methanolica type strain MB58.</title>
        <authorList>
            <person name="Higashiura N."/>
            <person name="Hadano H."/>
            <person name="Hirakawa H."/>
            <person name="Matsutani M."/>
            <person name="Takabe S."/>
            <person name="Matsushita K."/>
            <person name="Azuma Y."/>
        </authorList>
    </citation>
    <scope>NUCLEOTIDE SEQUENCE [LARGE SCALE GENOMIC DNA]</scope>
    <source>
        <strain evidence="12">MB58</strain>
    </source>
</reference>
<keyword evidence="12" id="KW-1185">Reference proteome</keyword>
<dbReference type="InterPro" id="IPR003442">
    <property type="entry name" value="T6A_TsaE"/>
</dbReference>
<evidence type="ECO:0000313" key="12">
    <source>
        <dbReference type="Proteomes" id="UP000019760"/>
    </source>
</evidence>
<evidence type="ECO:0000256" key="5">
    <source>
        <dbReference type="ARBA" id="ARBA00022694"/>
    </source>
</evidence>
<keyword evidence="6" id="KW-0479">Metal-binding</keyword>
<evidence type="ECO:0000256" key="10">
    <source>
        <dbReference type="ARBA" id="ARBA00032441"/>
    </source>
</evidence>
<comment type="similarity">
    <text evidence="2">Belongs to the TsaE family.</text>
</comment>
<dbReference type="Pfam" id="PF02367">
    <property type="entry name" value="TsaE"/>
    <property type="match status" value="1"/>
</dbReference>
<evidence type="ECO:0000256" key="7">
    <source>
        <dbReference type="ARBA" id="ARBA00022741"/>
    </source>
</evidence>
<keyword evidence="5" id="KW-0819">tRNA processing</keyword>
<dbReference type="Proteomes" id="UP000019760">
    <property type="component" value="Unassembled WGS sequence"/>
</dbReference>
<protein>
    <recommendedName>
        <fullName evidence="3">tRNA threonylcarbamoyladenosine biosynthesis protein TsaE</fullName>
    </recommendedName>
    <alternativeName>
        <fullName evidence="10">t(6)A37 threonylcarbamoyladenosine biosynthesis protein TsaE</fullName>
    </alternativeName>
</protein>
<dbReference type="EMBL" id="BAND01000011">
    <property type="protein sequence ID" value="GAJ28011.1"/>
    <property type="molecule type" value="Genomic_DNA"/>
</dbReference>
<dbReference type="AlphaFoldDB" id="A0A023D2H2"/>
<accession>A0A023D2H2</accession>
<sequence length="145" mass="15537">MEARLDLADQSATEALALHVARRARPGDLVALSGDLGAGKSVFARAFLRELSGDPALDVPSPSFSLVQLYDTPLGQVAHLDLWRLDGPEALAELGWDEFRAGLMLVEWPERAGAEIPPDALRITLLPGAGDDARVAELSGWPDRS</sequence>
<dbReference type="GO" id="GO:0005524">
    <property type="term" value="F:ATP binding"/>
    <property type="evidence" value="ECO:0007669"/>
    <property type="project" value="UniProtKB-KW"/>
</dbReference>
<dbReference type="OrthoDB" id="9800307at2"/>
<dbReference type="GO" id="GO:0005737">
    <property type="term" value="C:cytoplasm"/>
    <property type="evidence" value="ECO:0007669"/>
    <property type="project" value="UniProtKB-SubCell"/>
</dbReference>
<dbReference type="SUPFAM" id="SSF52540">
    <property type="entry name" value="P-loop containing nucleoside triphosphate hydrolases"/>
    <property type="match status" value="1"/>
</dbReference>
<proteinExistence type="inferred from homology"/>
<name>A0A023D2H2_ACIMT</name>
<comment type="caution">
    <text evidence="11">The sequence shown here is derived from an EMBL/GenBank/DDBJ whole genome shotgun (WGS) entry which is preliminary data.</text>
</comment>
<keyword evidence="4" id="KW-0963">Cytoplasm</keyword>
<evidence type="ECO:0000256" key="3">
    <source>
        <dbReference type="ARBA" id="ARBA00019010"/>
    </source>
</evidence>
<dbReference type="GO" id="GO:0046872">
    <property type="term" value="F:metal ion binding"/>
    <property type="evidence" value="ECO:0007669"/>
    <property type="project" value="UniProtKB-KW"/>
</dbReference>
<keyword evidence="9" id="KW-0460">Magnesium</keyword>
<keyword evidence="8" id="KW-0067">ATP-binding</keyword>
<evidence type="ECO:0000313" key="11">
    <source>
        <dbReference type="EMBL" id="GAJ28011.1"/>
    </source>
</evidence>
<keyword evidence="11" id="KW-0378">Hydrolase</keyword>
<evidence type="ECO:0000256" key="2">
    <source>
        <dbReference type="ARBA" id="ARBA00007599"/>
    </source>
</evidence>
<evidence type="ECO:0000256" key="9">
    <source>
        <dbReference type="ARBA" id="ARBA00022842"/>
    </source>
</evidence>
<dbReference type="Gene3D" id="3.40.50.300">
    <property type="entry name" value="P-loop containing nucleotide triphosphate hydrolases"/>
    <property type="match status" value="1"/>
</dbReference>
<dbReference type="PANTHER" id="PTHR33540:SF2">
    <property type="entry name" value="TRNA THREONYLCARBAMOYLADENOSINE BIOSYNTHESIS PROTEIN TSAE"/>
    <property type="match status" value="1"/>
</dbReference>
<evidence type="ECO:0000256" key="6">
    <source>
        <dbReference type="ARBA" id="ARBA00022723"/>
    </source>
</evidence>
<evidence type="ECO:0000256" key="1">
    <source>
        <dbReference type="ARBA" id="ARBA00004496"/>
    </source>
</evidence>
<comment type="subcellular location">
    <subcellularLocation>
        <location evidence="1">Cytoplasm</location>
    </subcellularLocation>
</comment>